<keyword evidence="1" id="KW-0812">Transmembrane</keyword>
<proteinExistence type="predicted"/>
<organism evidence="2">
    <name type="scientific">Tanacetum cinerariifolium</name>
    <name type="common">Dalmatian daisy</name>
    <name type="synonym">Chrysanthemum cinerariifolium</name>
    <dbReference type="NCBI Taxonomy" id="118510"/>
    <lineage>
        <taxon>Eukaryota</taxon>
        <taxon>Viridiplantae</taxon>
        <taxon>Streptophyta</taxon>
        <taxon>Embryophyta</taxon>
        <taxon>Tracheophyta</taxon>
        <taxon>Spermatophyta</taxon>
        <taxon>Magnoliopsida</taxon>
        <taxon>eudicotyledons</taxon>
        <taxon>Gunneridae</taxon>
        <taxon>Pentapetalae</taxon>
        <taxon>asterids</taxon>
        <taxon>campanulids</taxon>
        <taxon>Asterales</taxon>
        <taxon>Asteraceae</taxon>
        <taxon>Asteroideae</taxon>
        <taxon>Anthemideae</taxon>
        <taxon>Anthemidinae</taxon>
        <taxon>Tanacetum</taxon>
    </lineage>
</organism>
<protein>
    <recommendedName>
        <fullName evidence="3">Transmembrane protein</fullName>
    </recommendedName>
</protein>
<dbReference type="AlphaFoldDB" id="A0A699GQP3"/>
<sequence>MAAVDGVGWRWCKTLMVAMVVGGGIGVWVGLVVATMVGGDGGLVVCDGGGLWRWWVGLVVEAVRCSDGGGHVWW</sequence>
<keyword evidence="1" id="KW-1133">Transmembrane helix</keyword>
<evidence type="ECO:0008006" key="3">
    <source>
        <dbReference type="Google" id="ProtNLM"/>
    </source>
</evidence>
<accession>A0A699GQP3</accession>
<comment type="caution">
    <text evidence="2">The sequence shown here is derived from an EMBL/GenBank/DDBJ whole genome shotgun (WGS) entry which is preliminary data.</text>
</comment>
<evidence type="ECO:0000256" key="1">
    <source>
        <dbReference type="SAM" id="Phobius"/>
    </source>
</evidence>
<name>A0A699GQP3_TANCI</name>
<dbReference type="EMBL" id="BKCJ010033831">
    <property type="protein sequence ID" value="GEV77313.1"/>
    <property type="molecule type" value="Genomic_DNA"/>
</dbReference>
<evidence type="ECO:0000313" key="2">
    <source>
        <dbReference type="EMBL" id="GEV77313.1"/>
    </source>
</evidence>
<feature type="transmembrane region" description="Helical" evidence="1">
    <location>
        <begin position="15"/>
        <end position="34"/>
    </location>
</feature>
<gene>
    <name evidence="2" type="ORF">Tci_149290</name>
</gene>
<reference evidence="2" key="1">
    <citation type="journal article" date="2019" name="Sci. Rep.">
        <title>Draft genome of Tanacetum cinerariifolium, the natural source of mosquito coil.</title>
        <authorList>
            <person name="Yamashiro T."/>
            <person name="Shiraishi A."/>
            <person name="Satake H."/>
            <person name="Nakayama K."/>
        </authorList>
    </citation>
    <scope>NUCLEOTIDE SEQUENCE</scope>
</reference>
<keyword evidence="1" id="KW-0472">Membrane</keyword>